<evidence type="ECO:0000256" key="3">
    <source>
        <dbReference type="ARBA" id="ARBA00007854"/>
    </source>
</evidence>
<dbReference type="EMBL" id="JAOPGA020000321">
    <property type="protein sequence ID" value="KAL0478148.1"/>
    <property type="molecule type" value="Genomic_DNA"/>
</dbReference>
<evidence type="ECO:0000256" key="13">
    <source>
        <dbReference type="SAM" id="SignalP"/>
    </source>
</evidence>
<keyword evidence="5 15" id="KW-0436">Ligase</keyword>
<organism evidence="15 16">
    <name type="scientific">Acrasis kona</name>
    <dbReference type="NCBI Taxonomy" id="1008807"/>
    <lineage>
        <taxon>Eukaryota</taxon>
        <taxon>Discoba</taxon>
        <taxon>Heterolobosea</taxon>
        <taxon>Tetramitia</taxon>
        <taxon>Eutetramitia</taxon>
        <taxon>Acrasidae</taxon>
        <taxon>Acrasis</taxon>
    </lineage>
</organism>
<keyword evidence="13" id="KW-0732">Signal</keyword>
<reference evidence="15 16" key="1">
    <citation type="submission" date="2024-03" db="EMBL/GenBank/DDBJ databases">
        <title>The Acrasis kona genome and developmental transcriptomes reveal deep origins of eukaryotic multicellular pathways.</title>
        <authorList>
            <person name="Sheikh S."/>
            <person name="Fu C.-J."/>
            <person name="Brown M.W."/>
            <person name="Baldauf S.L."/>
        </authorList>
    </citation>
    <scope>NUCLEOTIDE SEQUENCE [LARGE SCALE GENOMIC DNA]</scope>
    <source>
        <strain evidence="15 16">ATCC MYA-3509</strain>
    </source>
</reference>
<keyword evidence="10" id="KW-0464">Manganese</keyword>
<keyword evidence="7 12" id="KW-0547">Nucleotide-binding</keyword>
<evidence type="ECO:0000256" key="8">
    <source>
        <dbReference type="ARBA" id="ARBA00022840"/>
    </source>
</evidence>
<gene>
    <name evidence="15" type="ORF">AKO1_002026</name>
</gene>
<dbReference type="GO" id="GO:0005524">
    <property type="term" value="F:ATP binding"/>
    <property type="evidence" value="ECO:0007669"/>
    <property type="project" value="UniProtKB-UniRule"/>
</dbReference>
<evidence type="ECO:0000256" key="2">
    <source>
        <dbReference type="ARBA" id="ARBA00001946"/>
    </source>
</evidence>
<dbReference type="Gene3D" id="3.30.470.20">
    <property type="entry name" value="ATP-grasp fold, B domain"/>
    <property type="match status" value="1"/>
</dbReference>
<evidence type="ECO:0000259" key="14">
    <source>
        <dbReference type="PROSITE" id="PS50975"/>
    </source>
</evidence>
<dbReference type="Proteomes" id="UP001431209">
    <property type="component" value="Unassembled WGS sequence"/>
</dbReference>
<feature type="chain" id="PRO_5043408192" description="N-acetylaspartylglutamate synthase" evidence="13">
    <location>
        <begin position="23"/>
        <end position="465"/>
    </location>
</feature>
<proteinExistence type="inferred from homology"/>
<dbReference type="InterPro" id="IPR041107">
    <property type="entry name" value="Rimk_N"/>
</dbReference>
<evidence type="ECO:0000256" key="12">
    <source>
        <dbReference type="PROSITE-ProRule" id="PRU00409"/>
    </source>
</evidence>
<dbReference type="AlphaFoldDB" id="A0AAW2YMD0"/>
<dbReference type="GO" id="GO:0043774">
    <property type="term" value="F:coenzyme F420-2 alpha-glutamyl ligase activity"/>
    <property type="evidence" value="ECO:0007669"/>
    <property type="project" value="TreeGrafter"/>
</dbReference>
<evidence type="ECO:0000256" key="4">
    <source>
        <dbReference type="ARBA" id="ARBA00012938"/>
    </source>
</evidence>
<dbReference type="PANTHER" id="PTHR21621:SF2">
    <property type="entry name" value="COENZYME GAMMA-F420-2:ALPHA-L-GLUTAMATE LIGASE"/>
    <property type="match status" value="1"/>
</dbReference>
<protein>
    <recommendedName>
        <fullName evidence="4">N-acetylaspartylglutamate synthase</fullName>
        <ecNumber evidence="4">6.3.2.41</ecNumber>
    </recommendedName>
</protein>
<comment type="similarity">
    <text evidence="3">Belongs to the RimK family.</text>
</comment>
<dbReference type="SUPFAM" id="SSF56059">
    <property type="entry name" value="Glutathione synthetase ATP-binding domain-like"/>
    <property type="match status" value="1"/>
</dbReference>
<keyword evidence="6" id="KW-0479">Metal-binding</keyword>
<keyword evidence="16" id="KW-1185">Reference proteome</keyword>
<evidence type="ECO:0000313" key="15">
    <source>
        <dbReference type="EMBL" id="KAL0478148.1"/>
    </source>
</evidence>
<evidence type="ECO:0000256" key="6">
    <source>
        <dbReference type="ARBA" id="ARBA00022723"/>
    </source>
</evidence>
<feature type="signal peptide" evidence="13">
    <location>
        <begin position="1"/>
        <end position="22"/>
    </location>
</feature>
<dbReference type="PROSITE" id="PS50975">
    <property type="entry name" value="ATP_GRASP"/>
    <property type="match status" value="1"/>
</dbReference>
<dbReference type="PANTHER" id="PTHR21621">
    <property type="entry name" value="RIBOSOMAL PROTEIN S6 MODIFICATION PROTEIN"/>
    <property type="match status" value="1"/>
</dbReference>
<comment type="catalytic activity">
    <reaction evidence="11">
        <text>N-acetyl-L-aspartate + L-glutamate + ATP = N-acetyl-L-aspartyl-L-glutamate + ADP + phosphate + H(+)</text>
        <dbReference type="Rhea" id="RHEA:40035"/>
        <dbReference type="ChEBI" id="CHEBI:15378"/>
        <dbReference type="ChEBI" id="CHEBI:16953"/>
        <dbReference type="ChEBI" id="CHEBI:29985"/>
        <dbReference type="ChEBI" id="CHEBI:30616"/>
        <dbReference type="ChEBI" id="CHEBI:43474"/>
        <dbReference type="ChEBI" id="CHEBI:76931"/>
        <dbReference type="ChEBI" id="CHEBI:456216"/>
        <dbReference type="EC" id="6.3.2.41"/>
    </reaction>
</comment>
<accession>A0AAW2YMD0</accession>
<dbReference type="Pfam" id="PF08443">
    <property type="entry name" value="RimK"/>
    <property type="match status" value="1"/>
</dbReference>
<feature type="domain" description="ATP-grasp" evidence="14">
    <location>
        <begin position="228"/>
        <end position="426"/>
    </location>
</feature>
<evidence type="ECO:0000256" key="11">
    <source>
        <dbReference type="ARBA" id="ARBA00049321"/>
    </source>
</evidence>
<dbReference type="GO" id="GO:0005737">
    <property type="term" value="C:cytoplasm"/>
    <property type="evidence" value="ECO:0007669"/>
    <property type="project" value="TreeGrafter"/>
</dbReference>
<evidence type="ECO:0000256" key="7">
    <source>
        <dbReference type="ARBA" id="ARBA00022741"/>
    </source>
</evidence>
<dbReference type="GO" id="GO:0046872">
    <property type="term" value="F:metal ion binding"/>
    <property type="evidence" value="ECO:0007669"/>
    <property type="project" value="UniProtKB-KW"/>
</dbReference>
<evidence type="ECO:0000313" key="16">
    <source>
        <dbReference type="Proteomes" id="UP001431209"/>
    </source>
</evidence>
<dbReference type="InterPro" id="IPR011761">
    <property type="entry name" value="ATP-grasp"/>
</dbReference>
<dbReference type="EC" id="6.3.2.41" evidence="4"/>
<keyword evidence="8 12" id="KW-0067">ATP-binding</keyword>
<dbReference type="InterPro" id="IPR013651">
    <property type="entry name" value="ATP-grasp_RimK-type"/>
</dbReference>
<comment type="cofactor">
    <cofactor evidence="1">
        <name>Mn(2+)</name>
        <dbReference type="ChEBI" id="CHEBI:29035"/>
    </cofactor>
</comment>
<dbReference type="InterPro" id="IPR004666">
    <property type="entry name" value="Rp_bS6_RimK/Lys_biosynth_LsyX"/>
</dbReference>
<evidence type="ECO:0000256" key="10">
    <source>
        <dbReference type="ARBA" id="ARBA00023211"/>
    </source>
</evidence>
<dbReference type="NCBIfam" id="TIGR00768">
    <property type="entry name" value="rimK_fam"/>
    <property type="match status" value="1"/>
</dbReference>
<dbReference type="Pfam" id="PF18030">
    <property type="entry name" value="Rimk_N"/>
    <property type="match status" value="1"/>
</dbReference>
<evidence type="ECO:0000256" key="5">
    <source>
        <dbReference type="ARBA" id="ARBA00022598"/>
    </source>
</evidence>
<keyword evidence="9" id="KW-0460">Magnesium</keyword>
<evidence type="ECO:0000256" key="9">
    <source>
        <dbReference type="ARBA" id="ARBA00022842"/>
    </source>
</evidence>
<comment type="caution">
    <text evidence="15">The sequence shown here is derived from an EMBL/GenBank/DDBJ whole genome shotgun (WGS) entry which is preliminary data.</text>
</comment>
<comment type="cofactor">
    <cofactor evidence="2">
        <name>Mg(2+)</name>
        <dbReference type="ChEBI" id="CHEBI:18420"/>
    </cofactor>
</comment>
<evidence type="ECO:0000256" key="1">
    <source>
        <dbReference type="ARBA" id="ARBA00001936"/>
    </source>
</evidence>
<sequence>MTRVTFAFCLVLLLITIATVICQQEDVNSPTEFETDNTDDAVLKSNGTDVLTTQAVFFGDHTQTQKNNVQLRVRKGDYEKYQFQPIVIGGKASDSETMWSKMLNNTYYEGQLRNPVLTLWILISRNPKEKFEYSYSLKRFIETAWKLNIQATVVSTYDIDLLAADTGLQKIVYKHQLVEKMPDAILPRMGAKIDYHSLAVVRQFDKMDVLVLNNHNSLEISRDKLHSIQQLATYNLPIAKTMMAKFPVDTENIAREFDYPVVLKVKTAHIVSILTFKKKVSGSRRKDVMLVNDRDHLKSLQEIIDETLPMQPLIFQQYISNSRGRDIRVIVVGGKVIGAIRRQPYVNGFKSSFRQGGFVESVQISRAVEWLAIEAVRLIDLDVAGVDILIDTNSYRISEINASPGFQGFEMATGVDVPQHIMDFIKLSKKKNGGAAVYIPVSAEHVLPKTKQISVEPNGSQQVVH</sequence>
<dbReference type="Gene3D" id="3.40.50.20">
    <property type="match status" value="1"/>
</dbReference>
<name>A0AAW2YMD0_9EUKA</name>